<sequence length="209" mass="23154">MSHFVQTMNSLRAYHKARLTGRAAIAPHMGVIQTSNDTDINTATIVSRGITMSTVNGASDVSPEAALEIEALKAMSQKLAEEQNKNMEVSIINDAQALSNEGVTPGATEAFKQKMNLKREREKHLSAQNIDKIFDSAIEIGERHPAAQEAIVTFTELVTGLFREMSRVFNEFLAKVLSKVITWVKTAFQDIKNTFGNIGDWIQGWFVRA</sequence>
<evidence type="ECO:0000313" key="1">
    <source>
        <dbReference type="EMBL" id="KDD66981.1"/>
    </source>
</evidence>
<organism evidence="1 2">
    <name type="scientific">Pseudomonas mandelii PD30</name>
    <dbReference type="NCBI Taxonomy" id="1419583"/>
    <lineage>
        <taxon>Bacteria</taxon>
        <taxon>Pseudomonadati</taxon>
        <taxon>Pseudomonadota</taxon>
        <taxon>Gammaproteobacteria</taxon>
        <taxon>Pseudomonadales</taxon>
        <taxon>Pseudomonadaceae</taxon>
        <taxon>Pseudomonas</taxon>
    </lineage>
</organism>
<evidence type="ECO:0000313" key="2">
    <source>
        <dbReference type="Proteomes" id="UP000026739"/>
    </source>
</evidence>
<reference evidence="1 2" key="1">
    <citation type="submission" date="2013-12" db="EMBL/GenBank/DDBJ databases">
        <authorList>
            <person name="Formusa P.A."/>
            <person name="Habash M."/>
            <person name="Lee H."/>
            <person name="Trevors J.T."/>
        </authorList>
    </citation>
    <scope>NUCLEOTIDE SEQUENCE [LARGE SCALE GENOMIC DNA]</scope>
    <source>
        <strain evidence="1 2">PD30</strain>
    </source>
</reference>
<protein>
    <submittedName>
        <fullName evidence="1">Uncharacterized protein</fullName>
    </submittedName>
</protein>
<dbReference type="EMBL" id="AZQQ01000094">
    <property type="protein sequence ID" value="KDD66981.1"/>
    <property type="molecule type" value="Genomic_DNA"/>
</dbReference>
<name>A0A059KYA4_9PSED</name>
<proteinExistence type="predicted"/>
<gene>
    <name evidence="1" type="ORF">V466_22025</name>
</gene>
<dbReference type="AlphaFoldDB" id="A0A059KYA4"/>
<accession>A0A059KYA4</accession>
<comment type="caution">
    <text evidence="1">The sequence shown here is derived from an EMBL/GenBank/DDBJ whole genome shotgun (WGS) entry which is preliminary data.</text>
</comment>
<dbReference type="RefSeq" id="WP_033059832.1">
    <property type="nucleotide sequence ID" value="NZ_AZQQ01000094.1"/>
</dbReference>
<dbReference type="Proteomes" id="UP000026739">
    <property type="component" value="Unassembled WGS sequence"/>
</dbReference>